<keyword evidence="3" id="KW-1185">Reference proteome</keyword>
<accession>A0A395LTN9</accession>
<proteinExistence type="predicted"/>
<keyword evidence="1" id="KW-0732">Signal</keyword>
<gene>
    <name evidence="2" type="ORF">DL238_09900</name>
</gene>
<dbReference type="AlphaFoldDB" id="A0A395LTN9"/>
<evidence type="ECO:0008006" key="4">
    <source>
        <dbReference type="Google" id="ProtNLM"/>
    </source>
</evidence>
<feature type="chain" id="PRO_5017346632" description="Lipoprotein" evidence="1">
    <location>
        <begin position="18"/>
        <end position="132"/>
    </location>
</feature>
<feature type="signal peptide" evidence="1">
    <location>
        <begin position="1"/>
        <end position="17"/>
    </location>
</feature>
<organism evidence="2 3">
    <name type="scientific">Alteriqipengyuania lutimaris</name>
    <dbReference type="NCBI Taxonomy" id="1538146"/>
    <lineage>
        <taxon>Bacteria</taxon>
        <taxon>Pseudomonadati</taxon>
        <taxon>Pseudomonadota</taxon>
        <taxon>Alphaproteobacteria</taxon>
        <taxon>Sphingomonadales</taxon>
        <taxon>Erythrobacteraceae</taxon>
        <taxon>Alteriqipengyuania</taxon>
    </lineage>
</organism>
<evidence type="ECO:0000313" key="3">
    <source>
        <dbReference type="Proteomes" id="UP000254101"/>
    </source>
</evidence>
<dbReference type="EMBL" id="QRBB01000001">
    <property type="protein sequence ID" value="RDS77880.1"/>
    <property type="molecule type" value="Genomic_DNA"/>
</dbReference>
<reference evidence="2 3" key="1">
    <citation type="submission" date="2018-07" db="EMBL/GenBank/DDBJ databases">
        <title>Erythrobacter nanhaiensis sp. nov., a novel member of the genus Erythrobacter isolated from the South China Sea.</title>
        <authorList>
            <person name="Chen X."/>
            <person name="Liu J."/>
        </authorList>
    </citation>
    <scope>NUCLEOTIDE SEQUENCE [LARGE SCALE GENOMIC DNA]</scope>
    <source>
        <strain evidence="2 3">S-5</strain>
    </source>
</reference>
<evidence type="ECO:0000256" key="1">
    <source>
        <dbReference type="SAM" id="SignalP"/>
    </source>
</evidence>
<name>A0A395LTN9_9SPHN</name>
<dbReference type="Proteomes" id="UP000254101">
    <property type="component" value="Unassembled WGS sequence"/>
</dbReference>
<sequence>MKHALILAAILPLSACAIVPNKGPIVDSPHEVAQQGSTVGLLRPVQLGRVVVTPMRVTEDSRCPMNARCVWAGRAVVETRIDGAGWRQTQPLTLGEPHTVRGVTVTLVSVMPEQQTGKQITSAEYRFVFEGG</sequence>
<protein>
    <recommendedName>
        <fullName evidence="4">Lipoprotein</fullName>
    </recommendedName>
</protein>
<dbReference type="OrthoDB" id="163809at2"/>
<comment type="caution">
    <text evidence="2">The sequence shown here is derived from an EMBL/GenBank/DDBJ whole genome shotgun (WGS) entry which is preliminary data.</text>
</comment>
<evidence type="ECO:0000313" key="2">
    <source>
        <dbReference type="EMBL" id="RDS77880.1"/>
    </source>
</evidence>
<dbReference type="RefSeq" id="WP_115492107.1">
    <property type="nucleotide sequence ID" value="NZ_JACHWW010000001.1"/>
</dbReference>